<keyword evidence="3" id="KW-1185">Reference proteome</keyword>
<dbReference type="Proteomes" id="UP000193570">
    <property type="component" value="Unassembled WGS sequence"/>
</dbReference>
<keyword evidence="1" id="KW-1133">Transmembrane helix</keyword>
<keyword evidence="1" id="KW-0812">Transmembrane</keyword>
<keyword evidence="1" id="KW-0472">Membrane</keyword>
<dbReference type="NCBIfam" id="NF038050">
    <property type="entry name" value="NrtS"/>
    <property type="match status" value="1"/>
</dbReference>
<gene>
    <name evidence="2" type="ORF">ROJ8625_03702</name>
</gene>
<evidence type="ECO:0000313" key="2">
    <source>
        <dbReference type="EMBL" id="SLN71142.1"/>
    </source>
</evidence>
<reference evidence="2 3" key="1">
    <citation type="submission" date="2017-03" db="EMBL/GenBank/DDBJ databases">
        <authorList>
            <person name="Afonso C.L."/>
            <person name="Miller P.J."/>
            <person name="Scott M.A."/>
            <person name="Spackman E."/>
            <person name="Goraichik I."/>
            <person name="Dimitrov K.M."/>
            <person name="Suarez D.L."/>
            <person name="Swayne D.E."/>
        </authorList>
    </citation>
    <scope>NUCLEOTIDE SEQUENCE [LARGE SCALE GENOMIC DNA]</scope>
    <source>
        <strain evidence="2 3">CECT 8625</strain>
    </source>
</reference>
<accession>A0A1X7A666</accession>
<dbReference type="EMBL" id="FWFK01000008">
    <property type="protein sequence ID" value="SLN71142.1"/>
    <property type="molecule type" value="Genomic_DNA"/>
</dbReference>
<feature type="transmembrane region" description="Helical" evidence="1">
    <location>
        <begin position="21"/>
        <end position="42"/>
    </location>
</feature>
<dbReference type="AlphaFoldDB" id="A0A1X7A666"/>
<dbReference type="InterPro" id="IPR047700">
    <property type="entry name" value="NrtS-like"/>
</dbReference>
<feature type="transmembrane region" description="Helical" evidence="1">
    <location>
        <begin position="54"/>
        <end position="74"/>
    </location>
</feature>
<evidence type="ECO:0000313" key="3">
    <source>
        <dbReference type="Proteomes" id="UP000193570"/>
    </source>
</evidence>
<proteinExistence type="predicted"/>
<organism evidence="2 3">
    <name type="scientific">Roseivivax jejudonensis</name>
    <dbReference type="NCBI Taxonomy" id="1529041"/>
    <lineage>
        <taxon>Bacteria</taxon>
        <taxon>Pseudomonadati</taxon>
        <taxon>Pseudomonadota</taxon>
        <taxon>Alphaproteobacteria</taxon>
        <taxon>Rhodobacterales</taxon>
        <taxon>Roseobacteraceae</taxon>
        <taxon>Roseivivax</taxon>
    </lineage>
</organism>
<name>A0A1X7A666_9RHOB</name>
<sequence>MRRSLRQILRLATAPRVVRRAAGMALIVGHVIAVINHGDAIWHGTMDAPQWAKVAVTFLVPYTVSTVSSVLAVLERNVPRDTMGDMDANAKTHPTRLGL</sequence>
<evidence type="ECO:0000256" key="1">
    <source>
        <dbReference type="SAM" id="Phobius"/>
    </source>
</evidence>
<evidence type="ECO:0008006" key="4">
    <source>
        <dbReference type="Google" id="ProtNLM"/>
    </source>
</evidence>
<protein>
    <recommendedName>
        <fullName evidence="4">Phosphoenolpyruvate protein kinase</fullName>
    </recommendedName>
</protein>